<name>K6X859_9ACTN</name>
<dbReference type="SUPFAM" id="SSF103378">
    <property type="entry name" value="2-methylcitrate dehydratase PrpD"/>
    <property type="match status" value="1"/>
</dbReference>
<dbReference type="AlphaFoldDB" id="K6X859"/>
<dbReference type="Pfam" id="PF03972">
    <property type="entry name" value="MmgE_PrpD_N"/>
    <property type="match status" value="1"/>
</dbReference>
<dbReference type="PANTHER" id="PTHR16943:SF8">
    <property type="entry name" value="2-METHYLCITRATE DEHYDRATASE"/>
    <property type="match status" value="1"/>
</dbReference>
<evidence type="ECO:0000256" key="1">
    <source>
        <dbReference type="ARBA" id="ARBA00006174"/>
    </source>
</evidence>
<evidence type="ECO:0000259" key="3">
    <source>
        <dbReference type="Pfam" id="PF19305"/>
    </source>
</evidence>
<gene>
    <name evidence="4" type="ORF">GONAM_52_00230</name>
</gene>
<feature type="domain" description="MmgE/PrpD N-terminal" evidence="2">
    <location>
        <begin position="4"/>
        <end position="242"/>
    </location>
</feature>
<comment type="caution">
    <text evidence="4">The sequence shown here is derived from an EMBL/GenBank/DDBJ whole genome shotgun (WGS) entry which is preliminary data.</text>
</comment>
<sequence length="459" mass="46137">MTARRFAEWAAGLTIEAIPEETRRAALRHLLDGVGNAIGARRRGQGGPGLAVARGLGGPAQAHPLGDSEAISAPAAAFANGVLMHALDFDDTHAGALVHPTTVVAPAVLAVAEEVGATGAEAVTALVAGLEVACRLGAAAPHGFHARGLHATAVVGPLAGAVAAGLLYGEGADRLTDAIGIAASSSGGLLEFLDTGANTKILHPGNAGFSGVLAARLAREGASGPESVLEGRRGLYRALADRDVDPESIVADLGTRWESSNIGIKPYPSCQLMHASLDAVARALADAERHGVEVSSSQITSIAVDVHPDSVDIVCGPGTGTRSPRSIYDAKFDLPWSVAALVHDGAVTVDTYGPESIARPEVATTAALVEIVPVPDDRPAADAAGRAVITLADSTRLVGEVPCSQGTSGQPMDDAAVAEKFRGNTGAGDAVDALVEAVLGLCDATSVKAITSLAAAVVG</sequence>
<comment type="similarity">
    <text evidence="1">Belongs to the PrpD family.</text>
</comment>
<accession>K6X859</accession>
<dbReference type="Gene3D" id="1.10.4100.10">
    <property type="entry name" value="2-methylcitrate dehydratase PrpD"/>
    <property type="match status" value="1"/>
</dbReference>
<dbReference type="InterPro" id="IPR045337">
    <property type="entry name" value="MmgE_PrpD_C"/>
</dbReference>
<reference evidence="4 5" key="1">
    <citation type="submission" date="2012-08" db="EMBL/GenBank/DDBJ databases">
        <title>Whole genome shotgun sequence of Gordonia namibiensis NBRC 108229.</title>
        <authorList>
            <person name="Isaki-Nakamura S."/>
            <person name="Hosoyama A."/>
            <person name="Tsuchikane K."/>
            <person name="Katsumata H."/>
            <person name="Baba S."/>
            <person name="Yamazaki S."/>
            <person name="Fujita N."/>
        </authorList>
    </citation>
    <scope>NUCLEOTIDE SEQUENCE [LARGE SCALE GENOMIC DNA]</scope>
    <source>
        <strain evidence="4 5">NBRC 108229</strain>
    </source>
</reference>
<organism evidence="4 5">
    <name type="scientific">Gordonia namibiensis NBRC 108229</name>
    <dbReference type="NCBI Taxonomy" id="1208314"/>
    <lineage>
        <taxon>Bacteria</taxon>
        <taxon>Bacillati</taxon>
        <taxon>Actinomycetota</taxon>
        <taxon>Actinomycetes</taxon>
        <taxon>Mycobacteriales</taxon>
        <taxon>Gordoniaceae</taxon>
        <taxon>Gordonia</taxon>
    </lineage>
</organism>
<dbReference type="InterPro" id="IPR042188">
    <property type="entry name" value="MmgE/PrpD_sf_2"/>
</dbReference>
<evidence type="ECO:0000259" key="2">
    <source>
        <dbReference type="Pfam" id="PF03972"/>
    </source>
</evidence>
<evidence type="ECO:0000313" key="4">
    <source>
        <dbReference type="EMBL" id="GAC02277.1"/>
    </source>
</evidence>
<dbReference type="PANTHER" id="PTHR16943">
    <property type="entry name" value="2-METHYLCITRATE DEHYDRATASE-RELATED"/>
    <property type="match status" value="1"/>
</dbReference>
<dbReference type="GO" id="GO:0016829">
    <property type="term" value="F:lyase activity"/>
    <property type="evidence" value="ECO:0007669"/>
    <property type="project" value="InterPro"/>
</dbReference>
<keyword evidence="5" id="KW-1185">Reference proteome</keyword>
<dbReference type="InterPro" id="IPR005656">
    <property type="entry name" value="MmgE_PrpD"/>
</dbReference>
<dbReference type="InterPro" id="IPR042183">
    <property type="entry name" value="MmgE/PrpD_sf_1"/>
</dbReference>
<feature type="domain" description="MmgE/PrpD C-terminal" evidence="3">
    <location>
        <begin position="267"/>
        <end position="426"/>
    </location>
</feature>
<proteinExistence type="inferred from homology"/>
<dbReference type="Gene3D" id="3.30.1330.120">
    <property type="entry name" value="2-methylcitrate dehydratase PrpD"/>
    <property type="match status" value="1"/>
</dbReference>
<dbReference type="Proteomes" id="UP000035058">
    <property type="component" value="Unassembled WGS sequence"/>
</dbReference>
<protein>
    <recommendedName>
        <fullName evidence="6">MmgE/PrpD family protein</fullName>
    </recommendedName>
</protein>
<dbReference type="RefSeq" id="WP_006868421.1">
    <property type="nucleotide sequence ID" value="NZ_BAHE01000052.1"/>
</dbReference>
<evidence type="ECO:0000313" key="5">
    <source>
        <dbReference type="Proteomes" id="UP000035058"/>
    </source>
</evidence>
<evidence type="ECO:0008006" key="6">
    <source>
        <dbReference type="Google" id="ProtNLM"/>
    </source>
</evidence>
<dbReference type="InterPro" id="IPR036148">
    <property type="entry name" value="MmgE/PrpD_sf"/>
</dbReference>
<dbReference type="Pfam" id="PF19305">
    <property type="entry name" value="MmgE_PrpD_C"/>
    <property type="match status" value="1"/>
</dbReference>
<dbReference type="EMBL" id="BAHE01000052">
    <property type="protein sequence ID" value="GAC02277.1"/>
    <property type="molecule type" value="Genomic_DNA"/>
</dbReference>
<dbReference type="InterPro" id="IPR045336">
    <property type="entry name" value="MmgE_PrpD_N"/>
</dbReference>